<dbReference type="SMART" id="SM00094">
    <property type="entry name" value="TR_FER"/>
    <property type="match status" value="1"/>
</dbReference>
<accession>E2C1J8</accession>
<dbReference type="InterPro" id="IPR001156">
    <property type="entry name" value="Transferrin-like_dom"/>
</dbReference>
<proteinExistence type="predicted"/>
<dbReference type="GO" id="GO:0055037">
    <property type="term" value="C:recycling endosome"/>
    <property type="evidence" value="ECO:0007669"/>
    <property type="project" value="TreeGrafter"/>
</dbReference>
<dbReference type="Gene3D" id="3.40.190.10">
    <property type="entry name" value="Periplasmic binding protein-like II"/>
    <property type="match status" value="3"/>
</dbReference>
<dbReference type="GO" id="GO:0005769">
    <property type="term" value="C:early endosome"/>
    <property type="evidence" value="ECO:0007669"/>
    <property type="project" value="TreeGrafter"/>
</dbReference>
<feature type="domain" description="Transferrin-like" evidence="1">
    <location>
        <begin position="248"/>
        <end position="473"/>
    </location>
</feature>
<dbReference type="Pfam" id="PF00405">
    <property type="entry name" value="Transferrin"/>
    <property type="match status" value="2"/>
</dbReference>
<name>E2C1J8_HARSA</name>
<evidence type="ECO:0000313" key="3">
    <source>
        <dbReference type="Proteomes" id="UP000008237"/>
    </source>
</evidence>
<dbReference type="GO" id="GO:0006826">
    <property type="term" value="P:iron ion transport"/>
    <property type="evidence" value="ECO:0007669"/>
    <property type="project" value="TreeGrafter"/>
</dbReference>
<dbReference type="FunCoup" id="E2C1J8">
    <property type="interactions" value="4"/>
</dbReference>
<dbReference type="PANTHER" id="PTHR11485:SF54">
    <property type="entry name" value="TRANSFERRIN"/>
    <property type="match status" value="1"/>
</dbReference>
<dbReference type="InParanoid" id="E2C1J8"/>
<dbReference type="GO" id="GO:0005615">
    <property type="term" value="C:extracellular space"/>
    <property type="evidence" value="ECO:0007669"/>
    <property type="project" value="TreeGrafter"/>
</dbReference>
<dbReference type="EMBL" id="GL451937">
    <property type="protein sequence ID" value="EFN78174.1"/>
    <property type="molecule type" value="Genomic_DNA"/>
</dbReference>
<dbReference type="GO" id="GO:0005886">
    <property type="term" value="C:plasma membrane"/>
    <property type="evidence" value="ECO:0007669"/>
    <property type="project" value="TreeGrafter"/>
</dbReference>
<reference evidence="2 3" key="1">
    <citation type="journal article" date="2010" name="Science">
        <title>Genomic comparison of the ants Camponotus floridanus and Harpegnathos saltator.</title>
        <authorList>
            <person name="Bonasio R."/>
            <person name="Zhang G."/>
            <person name="Ye C."/>
            <person name="Mutti N.S."/>
            <person name="Fang X."/>
            <person name="Qin N."/>
            <person name="Donahue G."/>
            <person name="Yang P."/>
            <person name="Li Q."/>
            <person name="Li C."/>
            <person name="Zhang P."/>
            <person name="Huang Z."/>
            <person name="Berger S.L."/>
            <person name="Reinberg D."/>
            <person name="Wang J."/>
            <person name="Liebig J."/>
        </authorList>
    </citation>
    <scope>NUCLEOTIDE SEQUENCE [LARGE SCALE GENOMIC DNA]</scope>
    <source>
        <strain evidence="2 3">R22 G/1</strain>
    </source>
</reference>
<gene>
    <name evidence="2" type="ORF">EAI_08146</name>
</gene>
<evidence type="ECO:0000313" key="2">
    <source>
        <dbReference type="EMBL" id="EFN78174.1"/>
    </source>
</evidence>
<dbReference type="PROSITE" id="PS51408">
    <property type="entry name" value="TRANSFERRIN_LIKE_4"/>
    <property type="match status" value="2"/>
</dbReference>
<protein>
    <submittedName>
        <fullName evidence="2">Transferrin</fullName>
    </submittedName>
</protein>
<dbReference type="PANTHER" id="PTHR11485">
    <property type="entry name" value="TRANSFERRIN"/>
    <property type="match status" value="1"/>
</dbReference>
<feature type="domain" description="Transferrin-like" evidence="1">
    <location>
        <begin position="1"/>
        <end position="235"/>
    </location>
</feature>
<keyword evidence="3" id="KW-1185">Reference proteome</keyword>
<dbReference type="SUPFAM" id="SSF53850">
    <property type="entry name" value="Periplasmic binding protein-like II"/>
    <property type="match status" value="2"/>
</dbReference>
<dbReference type="Proteomes" id="UP000008237">
    <property type="component" value="Unassembled WGS sequence"/>
</dbReference>
<sequence length="473" mass="54209">MVALVHKNVKHIWDVKDRRFCHPGLDTSNDWTKTFSMYFEYWVIPSECDPNKTLLENRMYTLSNYFEMACVAGPWSADTIFDGQLKSKYKNLCAACDNPAGCYSDDKYHGREGALLCLTEDVGDIAWVRLDDTLVHFKDEQVDKRNYNYLCPDGGTRPLEYDKPCVWLSKPWPVIVASSQIAEKVSRTMNLLKNATFGWETSVLQLMEGYHISPVSTENLETPEDYLRRFPGFMSANNRVTCRPSRRVQWCVASNLEERKCRWLREASVVYGVEPPISCIQEINRASCLDALRSRRADIFVARTEELLQARKKGLKPIIYALSNKKQELNRIAAVVKHDSKFRSLRDLEGAAKACFAGYESVGWNAFVSTMRNASAEKWGCQDTQAVAKFFKDSCVFGLTDQDRSELPANLYSLCKQGEKRDKRMHARRRDRSEREIRANTMCTDANGRHCTRPLNSHASLSRQCDTRCVNAL</sequence>
<dbReference type="OrthoDB" id="8170333at2759"/>
<dbReference type="OMA" id="QHIKCSW"/>
<evidence type="ECO:0000259" key="1">
    <source>
        <dbReference type="PROSITE" id="PS51408"/>
    </source>
</evidence>
<dbReference type="AlphaFoldDB" id="E2C1J8"/>
<organism evidence="3">
    <name type="scientific">Harpegnathos saltator</name>
    <name type="common">Jerdon's jumping ant</name>
    <dbReference type="NCBI Taxonomy" id="610380"/>
    <lineage>
        <taxon>Eukaryota</taxon>
        <taxon>Metazoa</taxon>
        <taxon>Ecdysozoa</taxon>
        <taxon>Arthropoda</taxon>
        <taxon>Hexapoda</taxon>
        <taxon>Insecta</taxon>
        <taxon>Pterygota</taxon>
        <taxon>Neoptera</taxon>
        <taxon>Endopterygota</taxon>
        <taxon>Hymenoptera</taxon>
        <taxon>Apocrita</taxon>
        <taxon>Aculeata</taxon>
        <taxon>Formicoidea</taxon>
        <taxon>Formicidae</taxon>
        <taxon>Ponerinae</taxon>
        <taxon>Ponerini</taxon>
        <taxon>Harpegnathos</taxon>
    </lineage>
</organism>
<dbReference type="STRING" id="610380.E2C1J8"/>